<evidence type="ECO:0008006" key="4">
    <source>
        <dbReference type="Google" id="ProtNLM"/>
    </source>
</evidence>
<dbReference type="Proteomes" id="UP001164803">
    <property type="component" value="Chromosome"/>
</dbReference>
<sequence>MQQQQQGQSMQNQQGMQNQQSMQNQQATQTPPNTLTNKDLSYLKDGMSWLLNAVKKFNHYANECTDQQVKQAIQRVCQTHQQQYDLLLKHCQTQSQQGGQTASQQTMQ</sequence>
<dbReference type="RefSeq" id="WP_268043732.1">
    <property type="nucleotide sequence ID" value="NZ_CP104064.1"/>
</dbReference>
<evidence type="ECO:0000256" key="1">
    <source>
        <dbReference type="SAM" id="MobiDB-lite"/>
    </source>
</evidence>
<dbReference type="EMBL" id="CP104064">
    <property type="protein sequence ID" value="WAH36396.1"/>
    <property type="molecule type" value="Genomic_DNA"/>
</dbReference>
<reference evidence="2" key="1">
    <citation type="submission" date="2022-08" db="EMBL/GenBank/DDBJ databases">
        <title>Alicyclobacillus dauci DSM2870, complete genome.</title>
        <authorList>
            <person name="Wang Q."/>
            <person name="Cai R."/>
            <person name="Wang Z."/>
        </authorList>
    </citation>
    <scope>NUCLEOTIDE SEQUENCE</scope>
    <source>
        <strain evidence="2">DSM 28700</strain>
    </source>
</reference>
<name>A0ABY6Z252_9BACL</name>
<protein>
    <recommendedName>
        <fullName evidence="4">Coat F domain-containing protein</fullName>
    </recommendedName>
</protein>
<proteinExistence type="predicted"/>
<feature type="compositionally biased region" description="Low complexity" evidence="1">
    <location>
        <begin position="1"/>
        <end position="37"/>
    </location>
</feature>
<accession>A0ABY6Z252</accession>
<keyword evidence="3" id="KW-1185">Reference proteome</keyword>
<evidence type="ECO:0000313" key="2">
    <source>
        <dbReference type="EMBL" id="WAH36396.1"/>
    </source>
</evidence>
<gene>
    <name evidence="2" type="ORF">NZD86_19575</name>
</gene>
<evidence type="ECO:0000313" key="3">
    <source>
        <dbReference type="Proteomes" id="UP001164803"/>
    </source>
</evidence>
<feature type="region of interest" description="Disordered" evidence="1">
    <location>
        <begin position="1"/>
        <end position="39"/>
    </location>
</feature>
<organism evidence="2 3">
    <name type="scientific">Alicyclobacillus dauci</name>
    <dbReference type="NCBI Taxonomy" id="1475485"/>
    <lineage>
        <taxon>Bacteria</taxon>
        <taxon>Bacillati</taxon>
        <taxon>Bacillota</taxon>
        <taxon>Bacilli</taxon>
        <taxon>Bacillales</taxon>
        <taxon>Alicyclobacillaceae</taxon>
        <taxon>Alicyclobacillus</taxon>
    </lineage>
</organism>